<name>A0A077M803_9MICO</name>
<organism evidence="1 2">
    <name type="scientific">Nostocoides jenkinsii Ben 74</name>
    <dbReference type="NCBI Taxonomy" id="1193518"/>
    <lineage>
        <taxon>Bacteria</taxon>
        <taxon>Bacillati</taxon>
        <taxon>Actinomycetota</taxon>
        <taxon>Actinomycetes</taxon>
        <taxon>Micrococcales</taxon>
        <taxon>Intrasporangiaceae</taxon>
        <taxon>Nostocoides</taxon>
    </lineage>
</organism>
<dbReference type="AlphaFoldDB" id="A0A077M803"/>
<keyword evidence="2" id="KW-1185">Reference proteome</keyword>
<evidence type="ECO:0000313" key="2">
    <source>
        <dbReference type="Proteomes" id="UP000035720"/>
    </source>
</evidence>
<dbReference type="SUPFAM" id="SSF88723">
    <property type="entry name" value="PIN domain-like"/>
    <property type="match status" value="1"/>
</dbReference>
<evidence type="ECO:0008006" key="3">
    <source>
        <dbReference type="Google" id="ProtNLM"/>
    </source>
</evidence>
<dbReference type="STRING" id="1193518.BN13_390033"/>
<dbReference type="Proteomes" id="UP000035720">
    <property type="component" value="Unassembled WGS sequence"/>
</dbReference>
<proteinExistence type="predicted"/>
<gene>
    <name evidence="1" type="ORF">BN13_390033</name>
</gene>
<evidence type="ECO:0000313" key="1">
    <source>
        <dbReference type="EMBL" id="CCI53416.1"/>
    </source>
</evidence>
<dbReference type="EMBL" id="CAJC01000149">
    <property type="protein sequence ID" value="CCI53416.1"/>
    <property type="molecule type" value="Genomic_DNA"/>
</dbReference>
<protein>
    <recommendedName>
        <fullName evidence="3">PIN domain-containing protein</fullName>
    </recommendedName>
</protein>
<accession>A0A077M803</accession>
<comment type="caution">
    <text evidence="1">The sequence shown here is derived from an EMBL/GenBank/DDBJ whole genome shotgun (WGS) entry which is preliminary data.</text>
</comment>
<dbReference type="InterPro" id="IPR029060">
    <property type="entry name" value="PIN-like_dom_sf"/>
</dbReference>
<sequence>MVRDHGRMQLNGNPGAPRMRLLLDSNVIIAAEPFAGDLEENLEVAALLLRLANEQGHYLCVAAATRDDLLQGQDATRRRQRLAELAKFSQLAEVPVSDDLRERAGDSPRGSNDERDLRILAALDAGAATHLVNDDARLLRRAAKAGLGELALTTQAHATCCGGSLPRSWHPLRA</sequence>
<reference evidence="1 2" key="1">
    <citation type="journal article" date="2013" name="ISME J.">
        <title>A metabolic model for members of the genus Tetrasphaera involved in enhanced biological phosphorus removal.</title>
        <authorList>
            <person name="Kristiansen R."/>
            <person name="Nguyen H.T.T."/>
            <person name="Saunders A.M."/>
            <person name="Nielsen J.L."/>
            <person name="Wimmer R."/>
            <person name="Le V.Q."/>
            <person name="McIlroy S.J."/>
            <person name="Petrovski S."/>
            <person name="Seviour R.J."/>
            <person name="Calteau A."/>
            <person name="Nielsen K.L."/>
            <person name="Nielsen P.H."/>
        </authorList>
    </citation>
    <scope>NUCLEOTIDE SEQUENCE [LARGE SCALE GENOMIC DNA]</scope>
    <source>
        <strain evidence="1 2">Ben 74</strain>
    </source>
</reference>